<protein>
    <submittedName>
        <fullName evidence="2">Uncharacterized protein</fullName>
    </submittedName>
</protein>
<proteinExistence type="predicted"/>
<evidence type="ECO:0000313" key="2">
    <source>
        <dbReference type="EMBL" id="MFB9626473.1"/>
    </source>
</evidence>
<keyword evidence="3" id="KW-1185">Reference proteome</keyword>
<comment type="caution">
    <text evidence="2">The sequence shown here is derived from an EMBL/GenBank/DDBJ whole genome shotgun (WGS) entry which is preliminary data.</text>
</comment>
<reference evidence="2 3" key="1">
    <citation type="submission" date="2024-09" db="EMBL/GenBank/DDBJ databases">
        <authorList>
            <person name="Sun Q."/>
            <person name="Mori K."/>
        </authorList>
    </citation>
    <scope>NUCLEOTIDE SEQUENCE [LARGE SCALE GENOMIC DNA]</scope>
    <source>
        <strain evidence="2 3">JCM 3143</strain>
    </source>
</reference>
<organism evidence="2 3">
    <name type="scientific">Nonomuraea helvata</name>
    <dbReference type="NCBI Taxonomy" id="37484"/>
    <lineage>
        <taxon>Bacteria</taxon>
        <taxon>Bacillati</taxon>
        <taxon>Actinomycetota</taxon>
        <taxon>Actinomycetes</taxon>
        <taxon>Streptosporangiales</taxon>
        <taxon>Streptosporangiaceae</taxon>
        <taxon>Nonomuraea</taxon>
    </lineage>
</organism>
<evidence type="ECO:0000256" key="1">
    <source>
        <dbReference type="SAM" id="MobiDB-lite"/>
    </source>
</evidence>
<accession>A0ABV5S481</accession>
<name>A0ABV5S481_9ACTN</name>
<dbReference type="RefSeq" id="WP_344984971.1">
    <property type="nucleotide sequence ID" value="NZ_BAAAXV010000001.1"/>
</dbReference>
<feature type="compositionally biased region" description="Basic and acidic residues" evidence="1">
    <location>
        <begin position="50"/>
        <end position="62"/>
    </location>
</feature>
<sequence>MSTPIPSSGGEEHTRHDYPHDRSKDDERSLAGDDTPRVAADDELEAAGSRADDDKLVARDPRADDDEYAAAGPGAVTAPEDERDVPYREPYAGTGSGDMPDADPVAAGEAPAHAAAPEEVVLFDQDPDQVQARWRELQTAFVDDPGEAVRRADGLVGEVVEALTNSLTSRTDSLRDRWKDADSTDTEQLRLALREYRSVLESLLTLSGRR</sequence>
<feature type="region of interest" description="Disordered" evidence="1">
    <location>
        <begin position="1"/>
        <end position="113"/>
    </location>
</feature>
<feature type="compositionally biased region" description="Basic and acidic residues" evidence="1">
    <location>
        <begin position="10"/>
        <end position="40"/>
    </location>
</feature>
<feature type="compositionally biased region" description="Low complexity" evidence="1">
    <location>
        <begin position="102"/>
        <end position="113"/>
    </location>
</feature>
<evidence type="ECO:0000313" key="3">
    <source>
        <dbReference type="Proteomes" id="UP001589532"/>
    </source>
</evidence>
<dbReference type="Proteomes" id="UP001589532">
    <property type="component" value="Unassembled WGS sequence"/>
</dbReference>
<gene>
    <name evidence="2" type="ORF">ACFFSA_25585</name>
</gene>
<dbReference type="EMBL" id="JBHMBW010000022">
    <property type="protein sequence ID" value="MFB9626473.1"/>
    <property type="molecule type" value="Genomic_DNA"/>
</dbReference>